<dbReference type="VEuPathDB" id="VectorBase:ASIC020354"/>
<dbReference type="EnsemblMetazoa" id="ASIC020354-RA">
    <property type="protein sequence ID" value="ASIC020354-PA"/>
    <property type="gene ID" value="ASIC020354"/>
</dbReference>
<gene>
    <name evidence="2" type="ORF">ZHAS_00020354</name>
</gene>
<feature type="transmembrane region" description="Helical" evidence="1">
    <location>
        <begin position="20"/>
        <end position="42"/>
    </location>
</feature>
<evidence type="ECO:0000313" key="2">
    <source>
        <dbReference type="EMBL" id="KFB52097.1"/>
    </source>
</evidence>
<name>A0A084WPF3_ANOSI</name>
<dbReference type="AlphaFoldDB" id="A0A084WPF3"/>
<proteinExistence type="predicted"/>
<sequence length="67" mass="7702">MPPHVFSPGRKTFICVTHQFTLQFFPCLTLFFICSPAVAQFLPCEDVPRYIFFPPKHSGTVKQLLTK</sequence>
<keyword evidence="1" id="KW-0472">Membrane</keyword>
<keyword evidence="1" id="KW-0812">Transmembrane</keyword>
<dbReference type="EMBL" id="ATLV01025075">
    <property type="status" value="NOT_ANNOTATED_CDS"/>
    <property type="molecule type" value="Genomic_DNA"/>
</dbReference>
<evidence type="ECO:0000313" key="4">
    <source>
        <dbReference type="Proteomes" id="UP000030765"/>
    </source>
</evidence>
<accession>A0A084WPF3</accession>
<reference evidence="3" key="2">
    <citation type="submission" date="2020-05" db="UniProtKB">
        <authorList>
            <consortium name="EnsemblMetazoa"/>
        </authorList>
    </citation>
    <scope>IDENTIFICATION</scope>
</reference>
<evidence type="ECO:0000256" key="1">
    <source>
        <dbReference type="SAM" id="Phobius"/>
    </source>
</evidence>
<reference evidence="2 4" key="1">
    <citation type="journal article" date="2014" name="BMC Genomics">
        <title>Genome sequence of Anopheles sinensis provides insight into genetics basis of mosquito competence for malaria parasites.</title>
        <authorList>
            <person name="Zhou D."/>
            <person name="Zhang D."/>
            <person name="Ding G."/>
            <person name="Shi L."/>
            <person name="Hou Q."/>
            <person name="Ye Y."/>
            <person name="Xu Y."/>
            <person name="Zhou H."/>
            <person name="Xiong C."/>
            <person name="Li S."/>
            <person name="Yu J."/>
            <person name="Hong S."/>
            <person name="Yu X."/>
            <person name="Zou P."/>
            <person name="Chen C."/>
            <person name="Chang X."/>
            <person name="Wang W."/>
            <person name="Lv Y."/>
            <person name="Sun Y."/>
            <person name="Ma L."/>
            <person name="Shen B."/>
            <person name="Zhu C."/>
        </authorList>
    </citation>
    <scope>NUCLEOTIDE SEQUENCE [LARGE SCALE GENOMIC DNA]</scope>
</reference>
<protein>
    <submittedName>
        <fullName evidence="2 3">Uncharacterized protein</fullName>
    </submittedName>
</protein>
<keyword evidence="4" id="KW-1185">Reference proteome</keyword>
<keyword evidence="1" id="KW-1133">Transmembrane helix</keyword>
<evidence type="ECO:0000313" key="3">
    <source>
        <dbReference type="EnsemblMetazoa" id="ASIC020354-PA"/>
    </source>
</evidence>
<dbReference type="Proteomes" id="UP000030765">
    <property type="component" value="Unassembled WGS sequence"/>
</dbReference>
<organism evidence="2">
    <name type="scientific">Anopheles sinensis</name>
    <name type="common">Mosquito</name>
    <dbReference type="NCBI Taxonomy" id="74873"/>
    <lineage>
        <taxon>Eukaryota</taxon>
        <taxon>Metazoa</taxon>
        <taxon>Ecdysozoa</taxon>
        <taxon>Arthropoda</taxon>
        <taxon>Hexapoda</taxon>
        <taxon>Insecta</taxon>
        <taxon>Pterygota</taxon>
        <taxon>Neoptera</taxon>
        <taxon>Endopterygota</taxon>
        <taxon>Diptera</taxon>
        <taxon>Nematocera</taxon>
        <taxon>Culicoidea</taxon>
        <taxon>Culicidae</taxon>
        <taxon>Anophelinae</taxon>
        <taxon>Anopheles</taxon>
    </lineage>
</organism>
<dbReference type="EMBL" id="KE525369">
    <property type="protein sequence ID" value="KFB52097.1"/>
    <property type="molecule type" value="Genomic_DNA"/>
</dbReference>